<keyword evidence="2" id="KW-1185">Reference proteome</keyword>
<dbReference type="EMBL" id="JAVHNS010000013">
    <property type="protein sequence ID" value="KAK6337548.1"/>
    <property type="molecule type" value="Genomic_DNA"/>
</dbReference>
<dbReference type="Proteomes" id="UP001373714">
    <property type="component" value="Unassembled WGS sequence"/>
</dbReference>
<sequence length="137" mass="15418">MPVPKSAPKKTFKKFFMFFFFLLPNIISDNLVFWGGAGRVVTLGVACFFPLWTGKTCEVKEDFVGCESGYFGEIAFANKMPFTKGPSILATEGFYAVLYYVIYFSLKRSSEIVKPLHAIELCTEFGLLGALFIRSFD</sequence>
<proteinExistence type="predicted"/>
<name>A0AAV9UBX6_9PEZI</name>
<protein>
    <submittedName>
        <fullName evidence="1">Uncharacterized protein</fullName>
    </submittedName>
</protein>
<accession>A0AAV9UBX6</accession>
<dbReference type="AlphaFoldDB" id="A0AAV9UBX6"/>
<organism evidence="1 2">
    <name type="scientific">Orbilia blumenaviensis</name>
    <dbReference type="NCBI Taxonomy" id="1796055"/>
    <lineage>
        <taxon>Eukaryota</taxon>
        <taxon>Fungi</taxon>
        <taxon>Dikarya</taxon>
        <taxon>Ascomycota</taxon>
        <taxon>Pezizomycotina</taxon>
        <taxon>Orbiliomycetes</taxon>
        <taxon>Orbiliales</taxon>
        <taxon>Orbiliaceae</taxon>
        <taxon>Orbilia</taxon>
    </lineage>
</organism>
<comment type="caution">
    <text evidence="1">The sequence shown here is derived from an EMBL/GenBank/DDBJ whole genome shotgun (WGS) entry which is preliminary data.</text>
</comment>
<reference evidence="1 2" key="1">
    <citation type="submission" date="2019-10" db="EMBL/GenBank/DDBJ databases">
        <authorList>
            <person name="Palmer J.M."/>
        </authorList>
    </citation>
    <scope>NUCLEOTIDE SEQUENCE [LARGE SCALE GENOMIC DNA]</scope>
    <source>
        <strain evidence="1 2">TWF730</strain>
    </source>
</reference>
<gene>
    <name evidence="1" type="ORF">TWF730_002945</name>
</gene>
<evidence type="ECO:0000313" key="2">
    <source>
        <dbReference type="Proteomes" id="UP001373714"/>
    </source>
</evidence>
<evidence type="ECO:0000313" key="1">
    <source>
        <dbReference type="EMBL" id="KAK6337548.1"/>
    </source>
</evidence>